<evidence type="ECO:0000259" key="5">
    <source>
        <dbReference type="Pfam" id="PF09864"/>
    </source>
</evidence>
<organism evidence="6 7">
    <name type="scientific">Paracoccus aurantiacus</name>
    <dbReference type="NCBI Taxonomy" id="2599412"/>
    <lineage>
        <taxon>Bacteria</taxon>
        <taxon>Pseudomonadati</taxon>
        <taxon>Pseudomonadota</taxon>
        <taxon>Alphaproteobacteria</taxon>
        <taxon>Rhodobacterales</taxon>
        <taxon>Paracoccaceae</taxon>
        <taxon>Paracoccus</taxon>
    </lineage>
</organism>
<evidence type="ECO:0000313" key="7">
    <source>
        <dbReference type="Proteomes" id="UP000321562"/>
    </source>
</evidence>
<dbReference type="Pfam" id="PF09864">
    <property type="entry name" value="MliC"/>
    <property type="match status" value="1"/>
</dbReference>
<evidence type="ECO:0000256" key="4">
    <source>
        <dbReference type="ARBA" id="ARBA00023288"/>
    </source>
</evidence>
<feature type="domain" description="C-type lysozyme inhibitor" evidence="5">
    <location>
        <begin position="61"/>
        <end position="129"/>
    </location>
</feature>
<dbReference type="EMBL" id="VOPL01000008">
    <property type="protein sequence ID" value="TXB66444.1"/>
    <property type="molecule type" value="Genomic_DNA"/>
</dbReference>
<protein>
    <submittedName>
        <fullName evidence="6">Lysozyme inhibitor</fullName>
    </submittedName>
</protein>
<dbReference type="Proteomes" id="UP000321562">
    <property type="component" value="Unassembled WGS sequence"/>
</dbReference>
<dbReference type="SUPFAM" id="SSF141488">
    <property type="entry name" value="YdhA-like"/>
    <property type="match status" value="1"/>
</dbReference>
<keyword evidence="7" id="KW-1185">Reference proteome</keyword>
<dbReference type="Gene3D" id="2.40.128.200">
    <property type="match status" value="1"/>
</dbReference>
<sequence>MAMTASIAARAMHLLKGKDMAPYSRLYASLAILSVGFGGLGGRVLANSPPAVPQPATLVTYVCDHDRTIQAAFIEGSHTSYAVLYDAGRLHLLTHSPSGSGARYTDPQGLLELWTKGMSADLRILGDEEVELYRDCNQVPTAYGQIR</sequence>
<evidence type="ECO:0000256" key="1">
    <source>
        <dbReference type="ARBA" id="ARBA00022729"/>
    </source>
</evidence>
<keyword evidence="1" id="KW-0732">Signal</keyword>
<evidence type="ECO:0000256" key="3">
    <source>
        <dbReference type="ARBA" id="ARBA00023139"/>
    </source>
</evidence>
<keyword evidence="2" id="KW-0472">Membrane</keyword>
<reference evidence="6 7" key="1">
    <citation type="submission" date="2019-08" db="EMBL/GenBank/DDBJ databases">
        <authorList>
            <person name="Ye J."/>
        </authorList>
    </citation>
    <scope>NUCLEOTIDE SEQUENCE [LARGE SCALE GENOMIC DNA]</scope>
    <source>
        <strain evidence="6 7">TK008</strain>
    </source>
</reference>
<evidence type="ECO:0000256" key="2">
    <source>
        <dbReference type="ARBA" id="ARBA00023136"/>
    </source>
</evidence>
<comment type="caution">
    <text evidence="6">The sequence shown here is derived from an EMBL/GenBank/DDBJ whole genome shotgun (WGS) entry which is preliminary data.</text>
</comment>
<proteinExistence type="predicted"/>
<keyword evidence="4" id="KW-0449">Lipoprotein</keyword>
<dbReference type="InterPro" id="IPR036328">
    <property type="entry name" value="MliC_sf"/>
</dbReference>
<evidence type="ECO:0000313" key="6">
    <source>
        <dbReference type="EMBL" id="TXB66444.1"/>
    </source>
</evidence>
<accession>A0A5C6RWL2</accession>
<dbReference type="AlphaFoldDB" id="A0A5C6RWL2"/>
<dbReference type="InterPro" id="IPR018660">
    <property type="entry name" value="MliC"/>
</dbReference>
<gene>
    <name evidence="6" type="ORF">FQV27_16175</name>
</gene>
<dbReference type="OrthoDB" id="7775970at2"/>
<name>A0A5C6RWL2_9RHOB</name>
<keyword evidence="3" id="KW-0564">Palmitate</keyword>